<dbReference type="GO" id="GO:0004340">
    <property type="term" value="F:glucokinase activity"/>
    <property type="evidence" value="ECO:0007669"/>
    <property type="project" value="InterPro"/>
</dbReference>
<dbReference type="EMBL" id="FOAF01000001">
    <property type="protein sequence ID" value="SEL02103.1"/>
    <property type="molecule type" value="Genomic_DNA"/>
</dbReference>
<dbReference type="Pfam" id="PF02685">
    <property type="entry name" value="Glucokinase"/>
    <property type="match status" value="1"/>
</dbReference>
<gene>
    <name evidence="4" type="ORF">SAMN05661044_01763</name>
</gene>
<dbReference type="NCBIfam" id="TIGR00749">
    <property type="entry name" value="glk"/>
    <property type="match status" value="1"/>
</dbReference>
<dbReference type="InterPro" id="IPR003836">
    <property type="entry name" value="Glucokinase"/>
</dbReference>
<accession>A0A1H7LT07</accession>
<dbReference type="CDD" id="cd24008">
    <property type="entry name" value="ASKHA_NBD_GLK"/>
    <property type="match status" value="1"/>
</dbReference>
<evidence type="ECO:0000256" key="2">
    <source>
        <dbReference type="ARBA" id="ARBA00022777"/>
    </source>
</evidence>
<keyword evidence="2 4" id="KW-0418">Kinase</keyword>
<proteinExistence type="inferred from homology"/>
<dbReference type="PANTHER" id="PTHR47363:SF1">
    <property type="entry name" value="GLUCOKINASE"/>
    <property type="match status" value="1"/>
</dbReference>
<protein>
    <submittedName>
        <fullName evidence="4">Glucokinase</fullName>
    </submittedName>
</protein>
<dbReference type="STRING" id="407022.SAMN05661044_01763"/>
<dbReference type="OrthoDB" id="9810372at2"/>
<keyword evidence="5" id="KW-1185">Reference proteome</keyword>
<dbReference type="RefSeq" id="WP_093322212.1">
    <property type="nucleotide sequence ID" value="NZ_FOAF01000001.1"/>
</dbReference>
<evidence type="ECO:0000313" key="4">
    <source>
        <dbReference type="EMBL" id="SEL02103.1"/>
    </source>
</evidence>
<dbReference type="GO" id="GO:0005536">
    <property type="term" value="F:D-glucose binding"/>
    <property type="evidence" value="ECO:0007669"/>
    <property type="project" value="InterPro"/>
</dbReference>
<evidence type="ECO:0000313" key="5">
    <source>
        <dbReference type="Proteomes" id="UP000199421"/>
    </source>
</evidence>
<dbReference type="PANTHER" id="PTHR47363">
    <property type="entry name" value="GLUCOKINASE"/>
    <property type="match status" value="1"/>
</dbReference>
<dbReference type="SUPFAM" id="SSF53067">
    <property type="entry name" value="Actin-like ATPase domain"/>
    <property type="match status" value="1"/>
</dbReference>
<comment type="similarity">
    <text evidence="3">Belongs to the bacterial glucokinase family.</text>
</comment>
<evidence type="ECO:0000256" key="1">
    <source>
        <dbReference type="ARBA" id="ARBA00022679"/>
    </source>
</evidence>
<evidence type="ECO:0000256" key="3">
    <source>
        <dbReference type="RuleBase" id="RU004046"/>
    </source>
</evidence>
<dbReference type="Gene3D" id="3.30.420.40">
    <property type="match status" value="1"/>
</dbReference>
<keyword evidence="1" id="KW-0808">Transferase</keyword>
<dbReference type="AlphaFoldDB" id="A0A1H7LT07"/>
<dbReference type="InterPro" id="IPR043129">
    <property type="entry name" value="ATPase_NBD"/>
</dbReference>
<reference evidence="5" key="1">
    <citation type="submission" date="2016-10" db="EMBL/GenBank/DDBJ databases">
        <authorList>
            <person name="Varghese N."/>
            <person name="Submissions S."/>
        </authorList>
    </citation>
    <scope>NUCLEOTIDE SEQUENCE [LARGE SCALE GENOMIC DNA]</scope>
    <source>
        <strain evidence="5">DSM 18733</strain>
    </source>
</reference>
<dbReference type="GO" id="GO:0006096">
    <property type="term" value="P:glycolytic process"/>
    <property type="evidence" value="ECO:0007669"/>
    <property type="project" value="InterPro"/>
</dbReference>
<dbReference type="Proteomes" id="UP000199421">
    <property type="component" value="Unassembled WGS sequence"/>
</dbReference>
<dbReference type="GO" id="GO:0005524">
    <property type="term" value="F:ATP binding"/>
    <property type="evidence" value="ECO:0007669"/>
    <property type="project" value="InterPro"/>
</dbReference>
<name>A0A1H7LT07_OLID1</name>
<organism evidence="4 5">
    <name type="scientific">Olivibacter domesticus</name>
    <name type="common">Pseudosphingobacterium domesticum</name>
    <dbReference type="NCBI Taxonomy" id="407022"/>
    <lineage>
        <taxon>Bacteria</taxon>
        <taxon>Pseudomonadati</taxon>
        <taxon>Bacteroidota</taxon>
        <taxon>Sphingobacteriia</taxon>
        <taxon>Sphingobacteriales</taxon>
        <taxon>Sphingobacteriaceae</taxon>
        <taxon>Olivibacter</taxon>
    </lineage>
</organism>
<dbReference type="Gene3D" id="3.40.367.20">
    <property type="match status" value="1"/>
</dbReference>
<sequence>MISFPLFFPKNKKIKETITVLSADIGGTKTSLGLFVTANGKLKPLKDATFSSKQHSSFYDIVKLFLKENKSNLPDVLSIGVAGPVVNGTVKLTNLSWTLNTDELKQKTGIRAVYLLNDLEATAYGLAGVRDDDLAYIYNSKQVANGNMAVLAPGTGLGEAGMFWDGSAYRPFATEGGHSEFSPRNDLDIELLRFLRDQYEIVSWEHLLSGAGIYNIYRFLRDVKGYKEPAWLSEKLETEDPAAVISHTAMRALNDGCVLAMENYITYLAREATSLVLKLKATGGLVLGGGIPPKIYPLLRSELFHQQFQKSDRMELLLGDVPIYIILNSKAALVGAAYYGAYGAV</sequence>